<dbReference type="PANTHER" id="PTHR46845">
    <property type="entry name" value="INSULIN-LIKE GROWTH FACTOR I"/>
    <property type="match status" value="1"/>
</dbReference>
<comment type="similarity">
    <text evidence="1">Belongs to the insulin family.</text>
</comment>
<evidence type="ECO:0000259" key="4">
    <source>
        <dbReference type="SMART" id="SM00078"/>
    </source>
</evidence>
<sequence>MEASTATKKVMVTILHSVDSRQRPDVLFVRICIFYSTMCLSGWPLSSEAAKLRCGTDLLSDLIFVCGDRGIYLGKGTRSGYGSRPRGKGIVDQCCRPSGCELQHLEKYCAKPKSQHQTTTHPTTTAESYTTTQPNTTQQFQAVFQKRLVEHLGAPNSPKRENYRKKTQPSNRRKNKSSGRRNNSKNATSTTPPASRSPLQTTRSSKS</sequence>
<dbReference type="GO" id="GO:0043066">
    <property type="term" value="P:negative regulation of apoptotic process"/>
    <property type="evidence" value="ECO:0007669"/>
    <property type="project" value="TreeGrafter"/>
</dbReference>
<dbReference type="InterPro" id="IPR036438">
    <property type="entry name" value="Insulin-like_sf"/>
</dbReference>
<dbReference type="GO" id="GO:0005159">
    <property type="term" value="F:insulin-like growth factor receptor binding"/>
    <property type="evidence" value="ECO:0007669"/>
    <property type="project" value="TreeGrafter"/>
</dbReference>
<protein>
    <submittedName>
        <fullName evidence="5">Insulin-like growth factor I</fullName>
    </submittedName>
</protein>
<feature type="region of interest" description="Disordered" evidence="3">
    <location>
        <begin position="151"/>
        <end position="207"/>
    </location>
</feature>
<organism evidence="5 6">
    <name type="scientific">Collichthys lucidus</name>
    <name type="common">Big head croaker</name>
    <name type="synonym">Sciaena lucida</name>
    <dbReference type="NCBI Taxonomy" id="240159"/>
    <lineage>
        <taxon>Eukaryota</taxon>
        <taxon>Metazoa</taxon>
        <taxon>Chordata</taxon>
        <taxon>Craniata</taxon>
        <taxon>Vertebrata</taxon>
        <taxon>Euteleostomi</taxon>
        <taxon>Actinopterygii</taxon>
        <taxon>Neopterygii</taxon>
        <taxon>Teleostei</taxon>
        <taxon>Neoteleostei</taxon>
        <taxon>Acanthomorphata</taxon>
        <taxon>Eupercaria</taxon>
        <taxon>Sciaenidae</taxon>
        <taxon>Collichthys</taxon>
    </lineage>
</organism>
<dbReference type="GO" id="GO:0008283">
    <property type="term" value="P:cell population proliferation"/>
    <property type="evidence" value="ECO:0007669"/>
    <property type="project" value="TreeGrafter"/>
</dbReference>
<dbReference type="SMART" id="SM00078">
    <property type="entry name" value="IlGF"/>
    <property type="match status" value="1"/>
</dbReference>
<dbReference type="GO" id="GO:0051897">
    <property type="term" value="P:positive regulation of phosphatidylinositol 3-kinase/protein kinase B signal transduction"/>
    <property type="evidence" value="ECO:0007669"/>
    <property type="project" value="TreeGrafter"/>
</dbReference>
<feature type="compositionally biased region" description="Low complexity" evidence="3">
    <location>
        <begin position="118"/>
        <end position="133"/>
    </location>
</feature>
<dbReference type="GO" id="GO:0048009">
    <property type="term" value="P:insulin-like growth factor receptor signaling pathway"/>
    <property type="evidence" value="ECO:0007669"/>
    <property type="project" value="TreeGrafter"/>
</dbReference>
<proteinExistence type="inferred from homology"/>
<dbReference type="PANTHER" id="PTHR46845:SF1">
    <property type="entry name" value="INSULIN-LIKE GROWTH FACTOR I"/>
    <property type="match status" value="1"/>
</dbReference>
<feature type="region of interest" description="Disordered" evidence="3">
    <location>
        <begin position="111"/>
        <end position="133"/>
    </location>
</feature>
<evidence type="ECO:0000256" key="1">
    <source>
        <dbReference type="ARBA" id="ARBA00009034"/>
    </source>
</evidence>
<evidence type="ECO:0000256" key="3">
    <source>
        <dbReference type="SAM" id="MobiDB-lite"/>
    </source>
</evidence>
<keyword evidence="2" id="KW-1015">Disulfide bond</keyword>
<dbReference type="Gene3D" id="1.10.100.10">
    <property type="entry name" value="Insulin-like"/>
    <property type="match status" value="1"/>
</dbReference>
<dbReference type="GO" id="GO:0005615">
    <property type="term" value="C:extracellular space"/>
    <property type="evidence" value="ECO:0007669"/>
    <property type="project" value="TreeGrafter"/>
</dbReference>
<evidence type="ECO:0000256" key="2">
    <source>
        <dbReference type="ARBA" id="ARBA00023157"/>
    </source>
</evidence>
<reference evidence="5 6" key="1">
    <citation type="submission" date="2019-01" db="EMBL/GenBank/DDBJ databases">
        <title>Genome Assembly of Collichthys lucidus.</title>
        <authorList>
            <person name="Cai M."/>
            <person name="Xiao S."/>
        </authorList>
    </citation>
    <scope>NUCLEOTIDE SEQUENCE [LARGE SCALE GENOMIC DNA]</scope>
    <source>
        <strain evidence="5">JT15FE1705JMU</strain>
        <tissue evidence="5">Muscle</tissue>
    </source>
</reference>
<dbReference type="GO" id="GO:0005179">
    <property type="term" value="F:hormone activity"/>
    <property type="evidence" value="ECO:0007669"/>
    <property type="project" value="InterPro"/>
</dbReference>
<evidence type="ECO:0000313" key="6">
    <source>
        <dbReference type="Proteomes" id="UP000298787"/>
    </source>
</evidence>
<dbReference type="EMBL" id="CM014087">
    <property type="protein sequence ID" value="TKS77005.1"/>
    <property type="molecule type" value="Genomic_DNA"/>
</dbReference>
<feature type="domain" description="Insulin-like" evidence="4">
    <location>
        <begin position="51"/>
        <end position="109"/>
    </location>
</feature>
<dbReference type="STRING" id="240159.A0A4U5UTN3"/>
<dbReference type="SUPFAM" id="SSF56994">
    <property type="entry name" value="Insulin-like"/>
    <property type="match status" value="1"/>
</dbReference>
<evidence type="ECO:0000313" key="5">
    <source>
        <dbReference type="EMBL" id="TKS77005.1"/>
    </source>
</evidence>
<dbReference type="InterPro" id="IPR016179">
    <property type="entry name" value="Insulin-like"/>
</dbReference>
<dbReference type="AlphaFoldDB" id="A0A4U5UTN3"/>
<accession>A0A4U5UTN3</accession>
<dbReference type="GO" id="GO:0008284">
    <property type="term" value="P:positive regulation of cell population proliferation"/>
    <property type="evidence" value="ECO:0007669"/>
    <property type="project" value="TreeGrafter"/>
</dbReference>
<keyword evidence="6" id="KW-1185">Reference proteome</keyword>
<dbReference type="Proteomes" id="UP000298787">
    <property type="component" value="Chromosome 10"/>
</dbReference>
<feature type="compositionally biased region" description="Basic residues" evidence="3">
    <location>
        <begin position="162"/>
        <end position="183"/>
    </location>
</feature>
<name>A0A4U5UTN3_COLLU</name>
<gene>
    <name evidence="5" type="ORF">D9C73_011096</name>
</gene>
<feature type="compositionally biased region" description="Polar residues" evidence="3">
    <location>
        <begin position="187"/>
        <end position="207"/>
    </location>
</feature>